<evidence type="ECO:0000313" key="2">
    <source>
        <dbReference type="EMBL" id="OGD64486.1"/>
    </source>
</evidence>
<feature type="transmembrane region" description="Helical" evidence="1">
    <location>
        <begin position="7"/>
        <end position="28"/>
    </location>
</feature>
<proteinExistence type="predicted"/>
<keyword evidence="1" id="KW-1133">Transmembrane helix</keyword>
<sequence length="235" mass="26012">MERKVTYIVLALGLIIGLVAGFAGGYTYQNFKAEEGGTVGTGGEIGGSGQADSKTEKVPSHYKVIMALINSGDPIRNRIRSTEISRVSTRAYRCPTVIDPGYTKWMAKVPLPFYRHIYDDSLLMDAKPATIVGSVDEDTDYPNDATEWIGNERNYEIVNTELVKKAKLTKFYQTGVQNHQKRYFLSGGDDEFFDTKVLGPLSMVQDMLDQKELDKLEPIPVCTRGKVKKVGGGAE</sequence>
<name>A0A1F5EB30_9BACT</name>
<dbReference type="STRING" id="1797471.A3A71_00280"/>
<comment type="caution">
    <text evidence="2">The sequence shown here is derived from an EMBL/GenBank/DDBJ whole genome shotgun (WGS) entry which is preliminary data.</text>
</comment>
<gene>
    <name evidence="2" type="ORF">A3A71_00280</name>
</gene>
<accession>A0A1F5EB30</accession>
<organism evidence="2 3">
    <name type="scientific">Candidatus Berkelbacteria bacterium RIFCSPLOWO2_01_FULL_50_28</name>
    <dbReference type="NCBI Taxonomy" id="1797471"/>
    <lineage>
        <taxon>Bacteria</taxon>
        <taxon>Candidatus Berkelbacteria</taxon>
    </lineage>
</organism>
<dbReference type="AlphaFoldDB" id="A0A1F5EB30"/>
<protein>
    <submittedName>
        <fullName evidence="2">Uncharacterized protein</fullName>
    </submittedName>
</protein>
<evidence type="ECO:0000313" key="3">
    <source>
        <dbReference type="Proteomes" id="UP000177481"/>
    </source>
</evidence>
<dbReference type="Proteomes" id="UP000177481">
    <property type="component" value="Unassembled WGS sequence"/>
</dbReference>
<evidence type="ECO:0000256" key="1">
    <source>
        <dbReference type="SAM" id="Phobius"/>
    </source>
</evidence>
<keyword evidence="1" id="KW-0812">Transmembrane</keyword>
<dbReference type="EMBL" id="MEZX01000002">
    <property type="protein sequence ID" value="OGD64486.1"/>
    <property type="molecule type" value="Genomic_DNA"/>
</dbReference>
<reference evidence="2 3" key="1">
    <citation type="journal article" date="2016" name="Nat. Commun.">
        <title>Thousands of microbial genomes shed light on interconnected biogeochemical processes in an aquifer system.</title>
        <authorList>
            <person name="Anantharaman K."/>
            <person name="Brown C.T."/>
            <person name="Hug L.A."/>
            <person name="Sharon I."/>
            <person name="Castelle C.J."/>
            <person name="Probst A.J."/>
            <person name="Thomas B.C."/>
            <person name="Singh A."/>
            <person name="Wilkins M.J."/>
            <person name="Karaoz U."/>
            <person name="Brodie E.L."/>
            <person name="Williams K.H."/>
            <person name="Hubbard S.S."/>
            <person name="Banfield J.F."/>
        </authorList>
    </citation>
    <scope>NUCLEOTIDE SEQUENCE [LARGE SCALE GENOMIC DNA]</scope>
</reference>
<keyword evidence="1" id="KW-0472">Membrane</keyword>